<reference evidence="4" key="1">
    <citation type="submission" date="2014-02" db="EMBL/GenBank/DDBJ databases">
        <title>Plasmid-encoding extended-spectrum beta-lactamase CTX-M-55 in a clinical Shigella sonnei strain, China.</title>
        <authorList>
            <person name="Qu F."/>
            <person name="Ying Z."/>
            <person name="Zhang C."/>
            <person name="Chen Z."/>
            <person name="Bao C."/>
            <person name="Chen S."/>
            <person name="Cui E."/>
            <person name="Yang H."/>
            <person name="Liu C."/>
            <person name="Mao Y."/>
            <person name="Zhou D."/>
        </authorList>
    </citation>
    <scope>NUCLEOTIDE SEQUENCE</scope>
    <source>
        <strain evidence="4">#1081</strain>
        <plasmid evidence="4">p1081-CTXM</plasmid>
    </source>
</reference>
<dbReference type="InterPro" id="IPR014155">
    <property type="entry name" value="VirB11"/>
</dbReference>
<sequence>MNNIRDTSNTSQPRDNSKTARRYLDMTGIQSVLNIEHVTEISVNKPGTIWFEGKNGWESKDAPDATFDNLMTLAKTLTNLSKIKIPLSHDNPIASVVLPGGERGQIIIPPATENNSVVISIRKPSLTRFTIDDYVRTGRFDNVRIATKHEAILTERQRYLYELSRRPDGQSKAQFLREAVKDRLNFLIVGGTGSGKTTIAKAIADIFPPERRYITVEDVPEMSLPLHPNHIRLFYKKNTVEAKEIIEACMRLKPDHIFLAELRGNEAWSYLEALNTGHEGSISTIHANNTYASFSRLASIVKQSDVGMTVDMDLIMRTIKTSIDVILFFNHTRMTELYYEPEEKNRFLSTM</sequence>
<evidence type="ECO:0000313" key="9">
    <source>
        <dbReference type="Proteomes" id="UP000194501"/>
    </source>
</evidence>
<accession>A0A023PYC9</accession>
<geneLocation type="plasmid" evidence="4">
    <name>p1081-CTXM</name>
</geneLocation>
<keyword evidence="2" id="KW-0067">ATP-binding</keyword>
<dbReference type="CDD" id="cd01130">
    <property type="entry name" value="VirB11-like_ATPase"/>
    <property type="match status" value="1"/>
</dbReference>
<dbReference type="EMBL" id="KY174331">
    <property type="protein sequence ID" value="ASF89579.1"/>
    <property type="molecule type" value="Genomic_DNA"/>
</dbReference>
<protein>
    <recommendedName>
        <fullName evidence="2">Type IV secretion system protein</fullName>
    </recommendedName>
</protein>
<dbReference type="GO" id="GO:0043684">
    <property type="term" value="C:type IV secretion system complex"/>
    <property type="evidence" value="ECO:0007669"/>
    <property type="project" value="UniProtKB-UniRule"/>
</dbReference>
<dbReference type="RefSeq" id="WP_001059977.1">
    <property type="nucleotide sequence ID" value="NZ_CATNPJ010000031.1"/>
</dbReference>
<evidence type="ECO:0000256" key="2">
    <source>
        <dbReference type="RuleBase" id="RU366071"/>
    </source>
</evidence>
<dbReference type="InterPro" id="IPR027417">
    <property type="entry name" value="P-loop_NTPase"/>
</dbReference>
<name>A0A023PYC9_SHISO</name>
<dbReference type="InterPro" id="IPR001482">
    <property type="entry name" value="T2SS/T4SS_dom"/>
</dbReference>
<proteinExistence type="inferred from homology"/>
<dbReference type="EMBL" id="CP019690">
    <property type="protein sequence ID" value="ARS09043.1"/>
    <property type="molecule type" value="Genomic_DNA"/>
</dbReference>
<evidence type="ECO:0000256" key="1">
    <source>
        <dbReference type="ARBA" id="ARBA00006611"/>
    </source>
</evidence>
<gene>
    <name evidence="4" type="primary">traJ</name>
    <name evidence="7" type="synonym">virB_2</name>
    <name evidence="4" type="ORF">BG81_059</name>
    <name evidence="5" type="ORF">BZ172_28975</name>
    <name evidence="7" type="ORF">SAMEA1569760_00721</name>
</gene>
<comment type="similarity">
    <text evidence="1 2">Belongs to the GSP E family.</text>
</comment>
<geneLocation type="plasmid" evidence="5 9">
    <name>p75-02_2</name>
</geneLocation>
<dbReference type="AlphaFoldDB" id="A0A023PYC9"/>
<keyword evidence="2" id="KW-0547">Nucleotide-binding</keyword>
<evidence type="ECO:0000313" key="7">
    <source>
        <dbReference type="EMBL" id="SJG74775.1"/>
    </source>
</evidence>
<dbReference type="Gene3D" id="3.30.450.90">
    <property type="match status" value="1"/>
</dbReference>
<comment type="function">
    <text evidence="2">Part of the Type IV secretion system.</text>
</comment>
<dbReference type="InterPro" id="IPR050921">
    <property type="entry name" value="T4SS_GSP_E_ATPase"/>
</dbReference>
<feature type="domain" description="Bacterial type II secretion system protein E" evidence="3">
    <location>
        <begin position="170"/>
        <end position="327"/>
    </location>
</feature>
<dbReference type="Pfam" id="PF00437">
    <property type="entry name" value="T2SSE"/>
    <property type="match status" value="1"/>
</dbReference>
<dbReference type="EMBL" id="FUBI01000011">
    <property type="protein sequence ID" value="SJG74775.1"/>
    <property type="molecule type" value="Genomic_DNA"/>
</dbReference>
<dbReference type="Gene3D" id="3.40.50.300">
    <property type="entry name" value="P-loop containing nucleotide triphosphate hydrolases"/>
    <property type="match status" value="1"/>
</dbReference>
<dbReference type="PANTHER" id="PTHR30486:SF6">
    <property type="entry name" value="TYPE IV PILUS RETRACTATION ATPASE PILT"/>
    <property type="match status" value="1"/>
</dbReference>
<reference evidence="6" key="2">
    <citation type="submission" date="2016-11" db="EMBL/GenBank/DDBJ databases">
        <title>Complete sequence of p1220-CTXM, a pKP048-related IncFIIK plasmid carrying blaCTX-M-14.</title>
        <authorList>
            <person name="Zhang D."/>
            <person name="Yin Z."/>
            <person name="Zhao Y."/>
            <person name="Feng J."/>
            <person name="Jiang X."/>
            <person name="Liang Q."/>
            <person name="Liang L."/>
            <person name="Zhan Z."/>
            <person name="Chen W."/>
            <person name="Wang J."/>
            <person name="Li J."/>
            <person name="Zhou D."/>
        </authorList>
    </citation>
    <scope>NUCLEOTIDE SEQUENCE</scope>
    <source>
        <strain evidence="6">1173</strain>
        <plasmid evidence="6">p1173-CTXM</plasmid>
    </source>
</reference>
<dbReference type="NCBIfam" id="TIGR02788">
    <property type="entry name" value="VirB11"/>
    <property type="match status" value="1"/>
</dbReference>
<evidence type="ECO:0000313" key="4">
    <source>
        <dbReference type="EMBL" id="AHX39535.1"/>
    </source>
</evidence>
<evidence type="ECO:0000313" key="5">
    <source>
        <dbReference type="EMBL" id="ARS09043.1"/>
    </source>
</evidence>
<reference evidence="7 8" key="3">
    <citation type="submission" date="2017-01" db="EMBL/GenBank/DDBJ databases">
        <authorList>
            <consortium name="Pathogen Informatics"/>
        </authorList>
    </citation>
    <scope>NUCLEOTIDE SEQUENCE [LARGE SCALE GENOMIC DNA]</scope>
    <source>
        <strain evidence="7">Sh1405</strain>
        <strain evidence="8">sh1405</strain>
    </source>
</reference>
<dbReference type="PANTHER" id="PTHR30486">
    <property type="entry name" value="TWITCHING MOTILITY PROTEIN PILT"/>
    <property type="match status" value="1"/>
</dbReference>
<evidence type="ECO:0000313" key="8">
    <source>
        <dbReference type="Proteomes" id="UP000188006"/>
    </source>
</evidence>
<geneLocation type="plasmid" evidence="6">
    <name>p1173-CTXM</name>
</geneLocation>
<dbReference type="Proteomes" id="UP000194501">
    <property type="component" value="Plasmid p75-02_2"/>
</dbReference>
<reference evidence="5 9" key="4">
    <citation type="submission" date="2017-02" db="EMBL/GenBank/DDBJ databases">
        <authorList>
            <person name="Svab D."/>
            <person name="Balint B."/>
            <person name="Maroti G."/>
            <person name="Vasarhelyi B."/>
            <person name="Horvath B."/>
            <person name="Toth I."/>
        </authorList>
    </citation>
    <scope>NUCLEOTIDE SEQUENCE [LARGE SCALE GENOMIC DNA]</scope>
    <source>
        <strain evidence="5">75/02</strain>
        <plasmid evidence="5 9">p75-02_2</plasmid>
    </source>
</reference>
<dbReference type="Proteomes" id="UP000188006">
    <property type="component" value="Unassembled WGS sequence"/>
</dbReference>
<dbReference type="GO" id="GO:0016887">
    <property type="term" value="F:ATP hydrolysis activity"/>
    <property type="evidence" value="ECO:0007669"/>
    <property type="project" value="InterPro"/>
</dbReference>
<dbReference type="GO" id="GO:0044097">
    <property type="term" value="P:secretion by the type IV secretion system"/>
    <property type="evidence" value="ECO:0007669"/>
    <property type="project" value="InterPro"/>
</dbReference>
<evidence type="ECO:0000259" key="3">
    <source>
        <dbReference type="Pfam" id="PF00437"/>
    </source>
</evidence>
<organism evidence="4">
    <name type="scientific">Shigella sonnei</name>
    <dbReference type="NCBI Taxonomy" id="624"/>
    <lineage>
        <taxon>Bacteria</taxon>
        <taxon>Pseudomonadati</taxon>
        <taxon>Pseudomonadota</taxon>
        <taxon>Gammaproteobacteria</taxon>
        <taxon>Enterobacterales</taxon>
        <taxon>Enterobacteriaceae</taxon>
        <taxon>Shigella</taxon>
    </lineage>
</organism>
<dbReference type="EMBL" id="KJ460501">
    <property type="protein sequence ID" value="AHX39535.1"/>
    <property type="molecule type" value="Genomic_DNA"/>
</dbReference>
<evidence type="ECO:0000313" key="6">
    <source>
        <dbReference type="EMBL" id="ASF89579.1"/>
    </source>
</evidence>
<dbReference type="GO" id="GO:0005524">
    <property type="term" value="F:ATP binding"/>
    <property type="evidence" value="ECO:0007669"/>
    <property type="project" value="UniProtKB-UniRule"/>
</dbReference>
<keyword evidence="4" id="KW-0614">Plasmid</keyword>
<dbReference type="SUPFAM" id="SSF52540">
    <property type="entry name" value="P-loop containing nucleoside triphosphate hydrolases"/>
    <property type="match status" value="1"/>
</dbReference>